<dbReference type="OrthoDB" id="4228525at2"/>
<comment type="PTM">
    <text evidence="11">Upon Fe-S cluster removal intramolecular disulfide bonds are formed.</text>
</comment>
<keyword evidence="3 11" id="KW-0004">4Fe-4S</keyword>
<keyword evidence="4 11" id="KW-0479">Metal-binding</keyword>
<dbReference type="GO" id="GO:0045454">
    <property type="term" value="P:cell redox homeostasis"/>
    <property type="evidence" value="ECO:0007669"/>
    <property type="project" value="TreeGrafter"/>
</dbReference>
<reference evidence="12 13" key="1">
    <citation type="journal article" date="2019" name="Emerg. Microbes Infect.">
        <title>Comprehensive subspecies identification of 175 nontuberculous mycobacteria species based on 7547 genomic profiles.</title>
        <authorList>
            <person name="Matsumoto Y."/>
            <person name="Kinjo T."/>
            <person name="Motooka D."/>
            <person name="Nabeya D."/>
            <person name="Jung N."/>
            <person name="Uechi K."/>
            <person name="Horii T."/>
            <person name="Iida T."/>
            <person name="Fujita J."/>
            <person name="Nakamura S."/>
        </authorList>
    </citation>
    <scope>NUCLEOTIDE SEQUENCE [LARGE SCALE GENOMIC DNA]</scope>
    <source>
        <strain evidence="12 13">JCM 14742</strain>
    </source>
</reference>
<dbReference type="GO" id="GO:0045892">
    <property type="term" value="P:negative regulation of DNA-templated transcription"/>
    <property type="evidence" value="ECO:0007669"/>
    <property type="project" value="TreeGrafter"/>
</dbReference>
<sequence length="109" mass="12448">MGVNTAFIAVVPVDRSEWVSRALCRSTDPDRLFVTGKAQRDATAICRHCPVAVECLAEALDNRVEFGVWGGMTERRRRALLKEHSEVASWYDVLVSKRKHRDNDQRRHA</sequence>
<evidence type="ECO:0000256" key="2">
    <source>
        <dbReference type="ARBA" id="ARBA00006597"/>
    </source>
</evidence>
<evidence type="ECO:0000313" key="13">
    <source>
        <dbReference type="Proteomes" id="UP000467105"/>
    </source>
</evidence>
<dbReference type="InterPro" id="IPR034768">
    <property type="entry name" value="4FE4S_WBL"/>
</dbReference>
<dbReference type="AlphaFoldDB" id="A0A7I7YTR6"/>
<keyword evidence="11" id="KW-0963">Cytoplasm</keyword>
<evidence type="ECO:0000256" key="10">
    <source>
        <dbReference type="ARBA" id="ARBA00023163"/>
    </source>
</evidence>
<keyword evidence="9 11" id="KW-1015">Disulfide bond</keyword>
<evidence type="ECO:0000256" key="3">
    <source>
        <dbReference type="ARBA" id="ARBA00022485"/>
    </source>
</evidence>
<name>A0A7I7YTR6_9MYCO</name>
<comment type="cofactor">
    <cofactor evidence="11">
        <name>[4Fe-4S] cluster</name>
        <dbReference type="ChEBI" id="CHEBI:49883"/>
    </cofactor>
    <text evidence="11">Binds 1 [4Fe-4S] cluster per subunit. Following nitrosylation of the [4Fe-4S] cluster binds 1 [4Fe-8(NO)] cluster per subunit.</text>
</comment>
<proteinExistence type="inferred from homology"/>
<gene>
    <name evidence="11" type="primary">whiB</name>
    <name evidence="12" type="ORF">MPRM_25490</name>
</gene>
<evidence type="ECO:0000256" key="7">
    <source>
        <dbReference type="ARBA" id="ARBA00023015"/>
    </source>
</evidence>
<comment type="similarity">
    <text evidence="2 11">Belongs to the WhiB family.</text>
</comment>
<protein>
    <recommendedName>
        <fullName evidence="11">Transcriptional regulator WhiB</fullName>
    </recommendedName>
</protein>
<comment type="PTM">
    <text evidence="11">The Fe-S cluster can be nitrosylated by nitric oxide (NO).</text>
</comment>
<keyword evidence="7 11" id="KW-0805">Transcription regulation</keyword>
<keyword evidence="6 11" id="KW-0411">Iron-sulfur</keyword>
<organism evidence="12 13">
    <name type="scientific">Mycobacterium parmense</name>
    <dbReference type="NCBI Taxonomy" id="185642"/>
    <lineage>
        <taxon>Bacteria</taxon>
        <taxon>Bacillati</taxon>
        <taxon>Actinomycetota</taxon>
        <taxon>Actinomycetes</taxon>
        <taxon>Mycobacteriales</taxon>
        <taxon>Mycobacteriaceae</taxon>
        <taxon>Mycobacterium</taxon>
        <taxon>Mycobacterium simiae complex</taxon>
    </lineage>
</organism>
<dbReference type="GO" id="GO:0035731">
    <property type="term" value="F:dinitrosyl-iron complex binding"/>
    <property type="evidence" value="ECO:0007669"/>
    <property type="project" value="UniProtKB-UniRule"/>
</dbReference>
<accession>A0A7I7YTR6</accession>
<dbReference type="GO" id="GO:0046872">
    <property type="term" value="F:metal ion binding"/>
    <property type="evidence" value="ECO:0007669"/>
    <property type="project" value="UniProtKB-KW"/>
</dbReference>
<dbReference type="PROSITE" id="PS51674">
    <property type="entry name" value="4FE4S_WBL"/>
    <property type="match status" value="1"/>
</dbReference>
<dbReference type="Pfam" id="PF02467">
    <property type="entry name" value="Whib"/>
    <property type="match status" value="1"/>
</dbReference>
<evidence type="ECO:0000256" key="1">
    <source>
        <dbReference type="ARBA" id="ARBA00004496"/>
    </source>
</evidence>
<keyword evidence="5 11" id="KW-0408">Iron</keyword>
<dbReference type="Proteomes" id="UP000467105">
    <property type="component" value="Chromosome"/>
</dbReference>
<dbReference type="GO" id="GO:0005737">
    <property type="term" value="C:cytoplasm"/>
    <property type="evidence" value="ECO:0007669"/>
    <property type="project" value="UniProtKB-SubCell"/>
</dbReference>
<keyword evidence="10 11" id="KW-0804">Transcription</keyword>
<evidence type="ECO:0000256" key="4">
    <source>
        <dbReference type="ARBA" id="ARBA00022723"/>
    </source>
</evidence>
<dbReference type="GO" id="GO:0003677">
    <property type="term" value="F:DNA binding"/>
    <property type="evidence" value="ECO:0007669"/>
    <property type="project" value="UniProtKB-UniRule"/>
</dbReference>
<keyword evidence="13" id="KW-1185">Reference proteome</keyword>
<keyword evidence="8 11" id="KW-0238">DNA-binding</keyword>
<dbReference type="InterPro" id="IPR003482">
    <property type="entry name" value="Whib"/>
</dbReference>
<evidence type="ECO:0000313" key="12">
    <source>
        <dbReference type="EMBL" id="BBZ45268.1"/>
    </source>
</evidence>
<evidence type="ECO:0000256" key="6">
    <source>
        <dbReference type="ARBA" id="ARBA00023014"/>
    </source>
</evidence>
<dbReference type="GO" id="GO:0047134">
    <property type="term" value="F:protein-disulfide reductase [NAD(P)H] activity"/>
    <property type="evidence" value="ECO:0007669"/>
    <property type="project" value="TreeGrafter"/>
</dbReference>
<comment type="subcellular location">
    <subcellularLocation>
        <location evidence="1 11">Cytoplasm</location>
    </subcellularLocation>
</comment>
<dbReference type="RefSeq" id="WP_085267850.1">
    <property type="nucleotide sequence ID" value="NZ_AP022614.1"/>
</dbReference>
<evidence type="ECO:0000256" key="5">
    <source>
        <dbReference type="ARBA" id="ARBA00023004"/>
    </source>
</evidence>
<feature type="binding site" evidence="11">
    <location>
        <position position="46"/>
    </location>
    <ligand>
        <name>[4Fe-4S] cluster</name>
        <dbReference type="ChEBI" id="CHEBI:49883"/>
    </ligand>
</feature>
<feature type="binding site" evidence="11">
    <location>
        <position position="24"/>
    </location>
    <ligand>
        <name>[4Fe-4S] cluster</name>
        <dbReference type="ChEBI" id="CHEBI:49883"/>
    </ligand>
</feature>
<evidence type="ECO:0000256" key="11">
    <source>
        <dbReference type="HAMAP-Rule" id="MF_01479"/>
    </source>
</evidence>
<feature type="binding site" evidence="11">
    <location>
        <position position="55"/>
    </location>
    <ligand>
        <name>[4Fe-4S] cluster</name>
        <dbReference type="ChEBI" id="CHEBI:49883"/>
    </ligand>
</feature>
<dbReference type="EMBL" id="AP022614">
    <property type="protein sequence ID" value="BBZ45268.1"/>
    <property type="molecule type" value="Genomic_DNA"/>
</dbReference>
<dbReference type="PANTHER" id="PTHR38839:SF7">
    <property type="entry name" value="TRANSCRIPTIONAL REGULATOR WHIB4"/>
    <property type="match status" value="1"/>
</dbReference>
<dbReference type="HAMAP" id="MF_01479">
    <property type="entry name" value="WhiB"/>
    <property type="match status" value="1"/>
</dbReference>
<evidence type="ECO:0000256" key="8">
    <source>
        <dbReference type="ARBA" id="ARBA00023125"/>
    </source>
</evidence>
<dbReference type="PANTHER" id="PTHR38839">
    <property type="entry name" value="TRANSCRIPTIONAL REGULATOR WHID-RELATED"/>
    <property type="match status" value="1"/>
</dbReference>
<evidence type="ECO:0000256" key="9">
    <source>
        <dbReference type="ARBA" id="ARBA00023157"/>
    </source>
</evidence>
<feature type="binding site" evidence="11">
    <location>
        <position position="49"/>
    </location>
    <ligand>
        <name>[4Fe-4S] cluster</name>
        <dbReference type="ChEBI" id="CHEBI:49883"/>
    </ligand>
</feature>
<comment type="function">
    <text evidence="11">Acts as a transcriptional regulator. Probably redox-responsive. The apo- but not holo-form probably binds DNA.</text>
</comment>
<dbReference type="GO" id="GO:0051539">
    <property type="term" value="F:4 iron, 4 sulfur cluster binding"/>
    <property type="evidence" value="ECO:0007669"/>
    <property type="project" value="UniProtKB-UniRule"/>
</dbReference>